<evidence type="ECO:0000313" key="2">
    <source>
        <dbReference type="EMBL" id="KAJ5248711.1"/>
    </source>
</evidence>
<organism evidence="2 3">
    <name type="scientific">Penicillium chermesinum</name>
    <dbReference type="NCBI Taxonomy" id="63820"/>
    <lineage>
        <taxon>Eukaryota</taxon>
        <taxon>Fungi</taxon>
        <taxon>Dikarya</taxon>
        <taxon>Ascomycota</taxon>
        <taxon>Pezizomycotina</taxon>
        <taxon>Eurotiomycetes</taxon>
        <taxon>Eurotiomycetidae</taxon>
        <taxon>Eurotiales</taxon>
        <taxon>Aspergillaceae</taxon>
        <taxon>Penicillium</taxon>
    </lineage>
</organism>
<proteinExistence type="predicted"/>
<dbReference type="OrthoDB" id="548474at2759"/>
<dbReference type="InterPro" id="IPR038966">
    <property type="entry name" value="TMA17"/>
</dbReference>
<sequence>MSSESLPINPAAFAEAITELPLSAVYGKVSELRNSLAHLHRSNLELRIFLLESQEPEEEKKEIEGYVTENEVVIESMKERIALLKKELENRGQPWIEVEDAENNGENQETSEEAQGASDTPTASLTNGTGSGHGDQSSGAGQNGDDGVYL</sequence>
<dbReference type="RefSeq" id="XP_058335490.1">
    <property type="nucleotide sequence ID" value="XM_058469459.1"/>
</dbReference>
<feature type="compositionally biased region" description="Polar residues" evidence="1">
    <location>
        <begin position="117"/>
        <end position="140"/>
    </location>
</feature>
<reference evidence="2" key="1">
    <citation type="submission" date="2022-11" db="EMBL/GenBank/DDBJ databases">
        <authorList>
            <person name="Petersen C."/>
        </authorList>
    </citation>
    <scope>NUCLEOTIDE SEQUENCE</scope>
    <source>
        <strain evidence="2">IBT 19713</strain>
    </source>
</reference>
<dbReference type="Proteomes" id="UP001150941">
    <property type="component" value="Unassembled WGS sequence"/>
</dbReference>
<dbReference type="AlphaFoldDB" id="A0A9W9PJU3"/>
<comment type="caution">
    <text evidence="2">The sequence shown here is derived from an EMBL/GenBank/DDBJ whole genome shotgun (WGS) entry which is preliminary data.</text>
</comment>
<accession>A0A9W9PJU3</accession>
<name>A0A9W9PJU3_9EURO</name>
<dbReference type="GO" id="GO:0030674">
    <property type="term" value="F:protein-macromolecule adaptor activity"/>
    <property type="evidence" value="ECO:0007669"/>
    <property type="project" value="TreeGrafter"/>
</dbReference>
<reference evidence="2" key="2">
    <citation type="journal article" date="2023" name="IMA Fungus">
        <title>Comparative genomic study of the Penicillium genus elucidates a diverse pangenome and 15 lateral gene transfer events.</title>
        <authorList>
            <person name="Petersen C."/>
            <person name="Sorensen T."/>
            <person name="Nielsen M.R."/>
            <person name="Sondergaard T.E."/>
            <person name="Sorensen J.L."/>
            <person name="Fitzpatrick D.A."/>
            <person name="Frisvad J.C."/>
            <person name="Nielsen K.L."/>
        </authorList>
    </citation>
    <scope>NUCLEOTIDE SEQUENCE</scope>
    <source>
        <strain evidence="2">IBT 19713</strain>
    </source>
</reference>
<evidence type="ECO:0000256" key="1">
    <source>
        <dbReference type="SAM" id="MobiDB-lite"/>
    </source>
</evidence>
<keyword evidence="3" id="KW-1185">Reference proteome</keyword>
<evidence type="ECO:0000313" key="3">
    <source>
        <dbReference type="Proteomes" id="UP001150941"/>
    </source>
</evidence>
<dbReference type="GeneID" id="83196762"/>
<protein>
    <submittedName>
        <fullName evidence="2">Uncharacterized protein</fullName>
    </submittedName>
</protein>
<gene>
    <name evidence="2" type="ORF">N7468_000162</name>
</gene>
<dbReference type="PANTHER" id="PTHR40422">
    <property type="entry name" value="TRANSLATION MACHINERY-ASSOCIATED PROTEIN 17"/>
    <property type="match status" value="1"/>
</dbReference>
<dbReference type="PANTHER" id="PTHR40422:SF1">
    <property type="entry name" value="TRANSLATION MACHINERY-ASSOCIATED PROTEIN 17"/>
    <property type="match status" value="1"/>
</dbReference>
<feature type="region of interest" description="Disordered" evidence="1">
    <location>
        <begin position="92"/>
        <end position="150"/>
    </location>
</feature>
<dbReference type="EMBL" id="JAPQKS010000001">
    <property type="protein sequence ID" value="KAJ5248711.1"/>
    <property type="molecule type" value="Genomic_DNA"/>
</dbReference>
<dbReference type="GO" id="GO:0070682">
    <property type="term" value="P:proteasome regulatory particle assembly"/>
    <property type="evidence" value="ECO:0007669"/>
    <property type="project" value="InterPro"/>
</dbReference>